<dbReference type="EMBL" id="FODE01000011">
    <property type="protein sequence ID" value="SEN61910.1"/>
    <property type="molecule type" value="Genomic_DNA"/>
</dbReference>
<evidence type="ECO:0000313" key="2">
    <source>
        <dbReference type="Proteomes" id="UP000199054"/>
    </source>
</evidence>
<organism evidence="1 2">
    <name type="scientific">Paracoccus alcaliphilus</name>
    <dbReference type="NCBI Taxonomy" id="34002"/>
    <lineage>
        <taxon>Bacteria</taxon>
        <taxon>Pseudomonadati</taxon>
        <taxon>Pseudomonadota</taxon>
        <taxon>Alphaproteobacteria</taxon>
        <taxon>Rhodobacterales</taxon>
        <taxon>Paracoccaceae</taxon>
        <taxon>Paracoccus</taxon>
    </lineage>
</organism>
<name>A0A1H8HZM2_9RHOB</name>
<accession>A0A1H8HZM2</accession>
<reference evidence="1 2" key="1">
    <citation type="submission" date="2016-10" db="EMBL/GenBank/DDBJ databases">
        <authorList>
            <person name="de Groot N.N."/>
        </authorList>
    </citation>
    <scope>NUCLEOTIDE SEQUENCE [LARGE SCALE GENOMIC DNA]</scope>
    <source>
        <strain evidence="1 2">DSM 8512</strain>
    </source>
</reference>
<dbReference type="AlphaFoldDB" id="A0A1H8HZM2"/>
<gene>
    <name evidence="1" type="ORF">SAMN04489859_101136</name>
</gene>
<dbReference type="Proteomes" id="UP000199054">
    <property type="component" value="Unassembled WGS sequence"/>
</dbReference>
<sequence>MGTMHGFVYFDIHDRARLPQRFYGETLCLTAR</sequence>
<protein>
    <submittedName>
        <fullName evidence="1">Uncharacterized protein</fullName>
    </submittedName>
</protein>
<proteinExistence type="predicted"/>
<keyword evidence="2" id="KW-1185">Reference proteome</keyword>
<evidence type="ECO:0000313" key="1">
    <source>
        <dbReference type="EMBL" id="SEN61910.1"/>
    </source>
</evidence>